<organism evidence="2 3">
    <name type="scientific">Vigna mungo</name>
    <name type="common">Black gram</name>
    <name type="synonym">Phaseolus mungo</name>
    <dbReference type="NCBI Taxonomy" id="3915"/>
    <lineage>
        <taxon>Eukaryota</taxon>
        <taxon>Viridiplantae</taxon>
        <taxon>Streptophyta</taxon>
        <taxon>Embryophyta</taxon>
        <taxon>Tracheophyta</taxon>
        <taxon>Spermatophyta</taxon>
        <taxon>Magnoliopsida</taxon>
        <taxon>eudicotyledons</taxon>
        <taxon>Gunneridae</taxon>
        <taxon>Pentapetalae</taxon>
        <taxon>rosids</taxon>
        <taxon>fabids</taxon>
        <taxon>Fabales</taxon>
        <taxon>Fabaceae</taxon>
        <taxon>Papilionoideae</taxon>
        <taxon>50 kb inversion clade</taxon>
        <taxon>NPAAA clade</taxon>
        <taxon>indigoferoid/millettioid clade</taxon>
        <taxon>Phaseoleae</taxon>
        <taxon>Vigna</taxon>
    </lineage>
</organism>
<protein>
    <submittedName>
        <fullName evidence="2">Uncharacterized protein</fullName>
    </submittedName>
</protein>
<reference evidence="2 3" key="1">
    <citation type="journal article" date="2023" name="Life. Sci Alliance">
        <title>Evolutionary insights into 3D genome organization and epigenetic landscape of Vigna mungo.</title>
        <authorList>
            <person name="Junaid A."/>
            <person name="Singh B."/>
            <person name="Bhatia S."/>
        </authorList>
    </citation>
    <scope>NUCLEOTIDE SEQUENCE [LARGE SCALE GENOMIC DNA]</scope>
    <source>
        <strain evidence="2">Urdbean</strain>
    </source>
</reference>
<feature type="region of interest" description="Disordered" evidence="1">
    <location>
        <begin position="59"/>
        <end position="81"/>
    </location>
</feature>
<feature type="compositionally biased region" description="Basic residues" evidence="1">
    <location>
        <begin position="185"/>
        <end position="194"/>
    </location>
</feature>
<proteinExistence type="predicted"/>
<accession>A0AAQ3MRQ9</accession>
<feature type="compositionally biased region" description="Basic residues" evidence="1">
    <location>
        <begin position="226"/>
        <end position="237"/>
    </location>
</feature>
<sequence length="289" mass="31818">MPQVDLETLVSACSGGCSDQKITCADNDHPDLPPESFWLSGDAEYDWWDRNAVYQRNESTKGNSISSTNLNPSSNNNSQRFSKNLKSKAAIIGLPKPQKTSFADAKCRRNHRLANARLFPKRSASVSGKSENSLIEPSSPKVSCIGRVRSKRDRNRTLRTRQRSISSTATATATTSVSAVTITRQKSKRSQRKKAGFFASVRAIFQTGRRGKPVQKPDLQPGDSSKKKKWSYGKKTKGSTGGSTGSRNDDLFEESFSSEPRGLGSVNRFVSGRRSESWVVGESEIHVSH</sequence>
<name>A0AAQ3MRQ9_VIGMU</name>
<feature type="compositionally biased region" description="Basic residues" evidence="1">
    <location>
        <begin position="151"/>
        <end position="162"/>
    </location>
</feature>
<dbReference type="EMBL" id="CP144692">
    <property type="protein sequence ID" value="WVY95945.1"/>
    <property type="molecule type" value="Genomic_DNA"/>
</dbReference>
<dbReference type="PANTHER" id="PTHR34120:SF2">
    <property type="entry name" value="OS01G0860900 PROTEIN"/>
    <property type="match status" value="1"/>
</dbReference>
<dbReference type="Proteomes" id="UP001374535">
    <property type="component" value="Chromosome 9"/>
</dbReference>
<evidence type="ECO:0000313" key="2">
    <source>
        <dbReference type="EMBL" id="WVY95945.1"/>
    </source>
</evidence>
<evidence type="ECO:0000256" key="1">
    <source>
        <dbReference type="SAM" id="MobiDB-lite"/>
    </source>
</evidence>
<dbReference type="AlphaFoldDB" id="A0AAQ3MRQ9"/>
<feature type="region of interest" description="Disordered" evidence="1">
    <location>
        <begin position="208"/>
        <end position="267"/>
    </location>
</feature>
<feature type="compositionally biased region" description="Low complexity" evidence="1">
    <location>
        <begin position="63"/>
        <end position="78"/>
    </location>
</feature>
<keyword evidence="3" id="KW-1185">Reference proteome</keyword>
<evidence type="ECO:0000313" key="3">
    <source>
        <dbReference type="Proteomes" id="UP001374535"/>
    </source>
</evidence>
<feature type="region of interest" description="Disordered" evidence="1">
    <location>
        <begin position="151"/>
        <end position="194"/>
    </location>
</feature>
<feature type="compositionally biased region" description="Low complexity" evidence="1">
    <location>
        <begin position="163"/>
        <end position="184"/>
    </location>
</feature>
<gene>
    <name evidence="2" type="ORF">V8G54_028096</name>
</gene>
<dbReference type="PANTHER" id="PTHR34120">
    <property type="entry name" value="EXPRESSED PROTEIN"/>
    <property type="match status" value="1"/>
</dbReference>